<dbReference type="EMBL" id="BPLR01012932">
    <property type="protein sequence ID" value="GIY57620.1"/>
    <property type="molecule type" value="Genomic_DNA"/>
</dbReference>
<comment type="caution">
    <text evidence="2">The sequence shown here is derived from an EMBL/GenBank/DDBJ whole genome shotgun (WGS) entry which is preliminary data.</text>
</comment>
<feature type="compositionally biased region" description="Polar residues" evidence="1">
    <location>
        <begin position="85"/>
        <end position="98"/>
    </location>
</feature>
<protein>
    <submittedName>
        <fullName evidence="2">Uncharacterized protein</fullName>
    </submittedName>
</protein>
<gene>
    <name evidence="2" type="ORF">CEXT_193841</name>
</gene>
<dbReference type="Proteomes" id="UP001054945">
    <property type="component" value="Unassembled WGS sequence"/>
</dbReference>
<keyword evidence="3" id="KW-1185">Reference proteome</keyword>
<proteinExistence type="predicted"/>
<evidence type="ECO:0000313" key="3">
    <source>
        <dbReference type="Proteomes" id="UP001054945"/>
    </source>
</evidence>
<reference evidence="2 3" key="1">
    <citation type="submission" date="2021-06" db="EMBL/GenBank/DDBJ databases">
        <title>Caerostris extrusa draft genome.</title>
        <authorList>
            <person name="Kono N."/>
            <person name="Arakawa K."/>
        </authorList>
    </citation>
    <scope>NUCLEOTIDE SEQUENCE [LARGE SCALE GENOMIC DNA]</scope>
</reference>
<dbReference type="AlphaFoldDB" id="A0AAV4UIU5"/>
<feature type="region of interest" description="Disordered" evidence="1">
    <location>
        <begin position="62"/>
        <end position="157"/>
    </location>
</feature>
<accession>A0AAV4UIU5</accession>
<name>A0AAV4UIU5_CAEEX</name>
<organism evidence="2 3">
    <name type="scientific">Caerostris extrusa</name>
    <name type="common">Bark spider</name>
    <name type="synonym">Caerostris bankana</name>
    <dbReference type="NCBI Taxonomy" id="172846"/>
    <lineage>
        <taxon>Eukaryota</taxon>
        <taxon>Metazoa</taxon>
        <taxon>Ecdysozoa</taxon>
        <taxon>Arthropoda</taxon>
        <taxon>Chelicerata</taxon>
        <taxon>Arachnida</taxon>
        <taxon>Araneae</taxon>
        <taxon>Araneomorphae</taxon>
        <taxon>Entelegynae</taxon>
        <taxon>Araneoidea</taxon>
        <taxon>Araneidae</taxon>
        <taxon>Caerostris</taxon>
    </lineage>
</organism>
<evidence type="ECO:0000313" key="2">
    <source>
        <dbReference type="EMBL" id="GIY57620.1"/>
    </source>
</evidence>
<evidence type="ECO:0000256" key="1">
    <source>
        <dbReference type="SAM" id="MobiDB-lite"/>
    </source>
</evidence>
<sequence length="157" mass="17354">MLITYTLTTNKYLDTYANDDICGPEIFCENFPSKFNYVSAHKIFHVENIGSDIFLQNASQNRILPPPTIRPDAKNPAPALGKTLSPDSNSAGERSSSIIGRDSRAYPANLMTSESGHRSSHSPQIMKGLSPSPTREKKGFRISGSRYKSGRGEKYQI</sequence>